<reference evidence="4" key="1">
    <citation type="submission" date="2021-02" db="EMBL/GenBank/DDBJ databases">
        <authorList>
            <person name="Nowell W R."/>
        </authorList>
    </citation>
    <scope>NUCLEOTIDE SEQUENCE</scope>
</reference>
<dbReference type="Pfam" id="PF02010">
    <property type="entry name" value="REJ"/>
    <property type="match status" value="1"/>
</dbReference>
<dbReference type="Proteomes" id="UP000663865">
    <property type="component" value="Unassembled WGS sequence"/>
</dbReference>
<accession>A0A817VWW1</accession>
<evidence type="ECO:0000259" key="2">
    <source>
        <dbReference type="Pfam" id="PF02010"/>
    </source>
</evidence>
<feature type="region of interest" description="Disordered" evidence="1">
    <location>
        <begin position="1671"/>
        <end position="1712"/>
    </location>
</feature>
<sequence>MESNSFGNPTKVRRNDELYISAYIEPFCMDSIEVVSQWTITNCTTNCSSSISLNHPIITTFSEIHIPAKKLEYGIYEVKLTASSVNIPIVTASAVEYIEIIPTGIMANLVSNGTSMITHDPQQYLTLDPGRFSEDPDEKEFNSTKWNYTYYCRIHGVSVIAGSSVLMNDNDEISSPNCSCFAGQFSSTESRSSVTIMANSLVANRTYQFMVNMAHRANPYLQVSGYLLVKVENARSQMIAVGCVIATMCPRKGEFQYINLSTQLALFSSLMNQTGLLNNITWNIYLGMMNSSSDTQKWSLFTEMNDYRGIWFFGANRSHFTATNQLFLTYRNINFWRFEVVYMSMTEKSSSALHFEINQPPKSGVCSITPSNGTITTKFTVICKDWTDQDGIKDYSFYAWTTHVEQRVILGSTISSVFELRLPVGYGNASLVNVIVQIRDQFNSMTEANLPAVSVIPTRTSIYSLIKAIKISSTMSSTDPLVELLSKNNSVLTGQVTTTVSQVLNEMNTEIIRLGIQNIASIFVSPLESREIPMSPHSWNTSTFNQYIQQLNDDASVREYLMKSMNDLTTTTWNNILLQASSIALLTHAINELTRDTSMLASSKCRDMAFTLKSMARLVSSNDVENIGNHLIQCATNVLSAVNAPLQQRGAILELDLNRSSATANDYDDDMYLNLNLNGIFMKENEPSYERNFYHQKRTANIIAKQVAETLEAIAVAFNVHLNVGQNTTVNTTSVFTSLEKTLVSSLSNKRISPLGSAQIHIPLSSNLTESDTVSVWSMIQPLAVASATPGQVNTSLSTMISLSILDSHGKEISIHTDNEHPIEFFIPRDPNLIVPRMALYNVTLIHDAKHQFYFHLINITQSNVNLTVSLHIEMRPRNRSLNYLMIFKFDGQPQLNTLINNIDDWSLLCSSSEPCSLFFLAYIQILDISDDGIHKYFINNNRTAKHRFVIIGFRELNTTEICSNKSSTPPITDQPFNFSSDYELRTFTSACYYLDSNNNWQSDELLVGSMTDHYQTQCFSTHLSTFTSGYSHVPNPVLLFNDLFAHTQNSCPSVYPGEDIVNAMTLSKSKKVENIEIRANDIRDIDRHILNLTSEKVNDIIQSFVQVMDGVADQSNMCEKLKVIYNDCPPLIDPNVIYELYYNDSNLLKKSFFIFLSILINDHYAFFHQNTILDNINLGILLRLTHKNNILDKFELIKHDLLHLSPYFSLICTVLIKIISHRTIATKDLHLFSTVLQDDIINKTTSNWSILKDFIQLFRSILHTEFVKNIYFELINDEQELTKSHDGIRFEGANFAGIGHQGFVKLCAILNVPIPTDEDHFSDTIDYLLPTFESYKLRSMNNGVEEACKKSNERKITVSGDGTWQKRGFSSLHGVLEVLSNGPTAKVLDLERLSKKCSICTGLLSIKYSDPKNIQKLKIDINVNFSYIGDGDAKVFLKLISDPPYEDVSITKIEDVNHFSKKMLHRLQKIAESLKKTNIDGKLGIRGSGRMTKKMMINFKHYYRLAIVRNKTNLDDMVRAVWAIWKHKSSLNSEPHHEWCSPSYCGYLQALEKGEEYDHTPHSLPLKIMQAIRPVFEELAHPDNLKTVLNGGSQNANESFHSILWSLALKNRYSTGVMIDLCVAMAVSFYNDGYQSIIPVLAELTGNPGFFTRVGMKRLDERRIYYEHKRKRKAVQKSKQNEETSDSLSDRMSVDDNRDDQLDDSYIPGAY</sequence>
<comment type="caution">
    <text evidence="4">The sequence shown here is derived from an EMBL/GenBank/DDBJ whole genome shotgun (WGS) entry which is preliminary data.</text>
</comment>
<organism evidence="4 5">
    <name type="scientific">Rotaria socialis</name>
    <dbReference type="NCBI Taxonomy" id="392032"/>
    <lineage>
        <taxon>Eukaryota</taxon>
        <taxon>Metazoa</taxon>
        <taxon>Spiralia</taxon>
        <taxon>Gnathifera</taxon>
        <taxon>Rotifera</taxon>
        <taxon>Eurotatoria</taxon>
        <taxon>Bdelloidea</taxon>
        <taxon>Philodinida</taxon>
        <taxon>Philodinidae</taxon>
        <taxon>Rotaria</taxon>
    </lineage>
</organism>
<dbReference type="EMBL" id="CAJNYV010000113">
    <property type="protein sequence ID" value="CAF3344667.1"/>
    <property type="molecule type" value="Genomic_DNA"/>
</dbReference>
<gene>
    <name evidence="4" type="ORF">KIK155_LOCUS3041</name>
</gene>
<evidence type="ECO:0000313" key="4">
    <source>
        <dbReference type="EMBL" id="CAF3344667.1"/>
    </source>
</evidence>
<evidence type="ECO:0000313" key="5">
    <source>
        <dbReference type="Proteomes" id="UP000663865"/>
    </source>
</evidence>
<feature type="domain" description="Mutator-like transposase" evidence="3">
    <location>
        <begin position="1297"/>
        <end position="1404"/>
    </location>
</feature>
<protein>
    <submittedName>
        <fullName evidence="4">Uncharacterized protein</fullName>
    </submittedName>
</protein>
<feature type="domain" description="Mutator-like transposase" evidence="3">
    <location>
        <begin position="1427"/>
        <end position="1546"/>
    </location>
</feature>
<feature type="domain" description="PKD/REJ-like" evidence="2">
    <location>
        <begin position="28"/>
        <end position="457"/>
    </location>
</feature>
<evidence type="ECO:0000259" key="3">
    <source>
        <dbReference type="Pfam" id="PF20700"/>
    </source>
</evidence>
<name>A0A817VWW1_9BILA</name>
<proteinExistence type="predicted"/>
<feature type="compositionally biased region" description="Basic and acidic residues" evidence="1">
    <location>
        <begin position="1689"/>
        <end position="1701"/>
    </location>
</feature>
<dbReference type="InterPro" id="IPR002859">
    <property type="entry name" value="PKD/REJ-like"/>
</dbReference>
<dbReference type="InterPro" id="IPR049012">
    <property type="entry name" value="Mutator_transp_dom"/>
</dbReference>
<evidence type="ECO:0000256" key="1">
    <source>
        <dbReference type="SAM" id="MobiDB-lite"/>
    </source>
</evidence>
<dbReference type="Pfam" id="PF20700">
    <property type="entry name" value="Mutator"/>
    <property type="match status" value="2"/>
</dbReference>